<dbReference type="InterPro" id="IPR045936">
    <property type="entry name" value="DUF6356"/>
</dbReference>
<protein>
    <submittedName>
        <fullName evidence="1">Uncharacterized protein</fullName>
    </submittedName>
</protein>
<dbReference type="EMBL" id="MN740379">
    <property type="protein sequence ID" value="QHU03434.1"/>
    <property type="molecule type" value="Genomic_DNA"/>
</dbReference>
<sequence>MRLQSDHLDKVNQTYLEHAYDALSISGGLFITSVKTLVHAAIPDLFSTAASEYAAELNNKLSIKNENNSENDEKKTD</sequence>
<reference evidence="1" key="1">
    <citation type="journal article" date="2020" name="Nature">
        <title>Giant virus diversity and host interactions through global metagenomics.</title>
        <authorList>
            <person name="Schulz F."/>
            <person name="Roux S."/>
            <person name="Paez-Espino D."/>
            <person name="Jungbluth S."/>
            <person name="Walsh D.A."/>
            <person name="Denef V.J."/>
            <person name="McMahon K.D."/>
            <person name="Konstantinidis K.T."/>
            <person name="Eloe-Fadrosh E.A."/>
            <person name="Kyrpides N.C."/>
            <person name="Woyke T."/>
        </authorList>
    </citation>
    <scope>NUCLEOTIDE SEQUENCE</scope>
    <source>
        <strain evidence="1">GVMAG-M-3300026093-6</strain>
    </source>
</reference>
<dbReference type="AlphaFoldDB" id="A0A6C0JIH9"/>
<dbReference type="Pfam" id="PF19883">
    <property type="entry name" value="DUF6356"/>
    <property type="match status" value="1"/>
</dbReference>
<accession>A0A6C0JIH9</accession>
<name>A0A6C0JIH9_9ZZZZ</name>
<proteinExistence type="predicted"/>
<organism evidence="1">
    <name type="scientific">viral metagenome</name>
    <dbReference type="NCBI Taxonomy" id="1070528"/>
    <lineage>
        <taxon>unclassified sequences</taxon>
        <taxon>metagenomes</taxon>
        <taxon>organismal metagenomes</taxon>
    </lineage>
</organism>
<evidence type="ECO:0000313" key="1">
    <source>
        <dbReference type="EMBL" id="QHU03434.1"/>
    </source>
</evidence>